<sequence length="257" mass="28810">MASSSSVRTLEPSKIYLPNCWNRFLDRLSEMHDLGEKMFLVNKAKFILENEAARLATSQLEPFSMTMELVTNAIISIDEEKEGVIKDMKKLKAPVTYANMSKGKGVAKEGTLQGRCFASGSDHEGTSSSLFGRQLQKVMPLPSLAFGDKDTLPTCPYIQIKERLFGKGEPSSGAAMFDAEHHLTAEVTRNSRKRNREFEEPINEDIIRHGVCMQLDQDGRGIFLAPFWEQPALGHFSNLPLRTRDGVIASNRTQFRP</sequence>
<organism evidence="1 2">
    <name type="scientific">Arctium lappa</name>
    <name type="common">Greater burdock</name>
    <name type="synonym">Lappa major</name>
    <dbReference type="NCBI Taxonomy" id="4217"/>
    <lineage>
        <taxon>Eukaryota</taxon>
        <taxon>Viridiplantae</taxon>
        <taxon>Streptophyta</taxon>
        <taxon>Embryophyta</taxon>
        <taxon>Tracheophyta</taxon>
        <taxon>Spermatophyta</taxon>
        <taxon>Magnoliopsida</taxon>
        <taxon>eudicotyledons</taxon>
        <taxon>Gunneridae</taxon>
        <taxon>Pentapetalae</taxon>
        <taxon>asterids</taxon>
        <taxon>campanulids</taxon>
        <taxon>Asterales</taxon>
        <taxon>Asteraceae</taxon>
        <taxon>Carduoideae</taxon>
        <taxon>Cardueae</taxon>
        <taxon>Arctiinae</taxon>
        <taxon>Arctium</taxon>
    </lineage>
</organism>
<dbReference type="Proteomes" id="UP001055879">
    <property type="component" value="Linkage Group LG18"/>
</dbReference>
<reference evidence="1 2" key="2">
    <citation type="journal article" date="2022" name="Mol. Ecol. Resour.">
        <title>The genomes of chicory, endive, great burdock and yacon provide insights into Asteraceae paleo-polyploidization history and plant inulin production.</title>
        <authorList>
            <person name="Fan W."/>
            <person name="Wang S."/>
            <person name="Wang H."/>
            <person name="Wang A."/>
            <person name="Jiang F."/>
            <person name="Liu H."/>
            <person name="Zhao H."/>
            <person name="Xu D."/>
            <person name="Zhang Y."/>
        </authorList>
    </citation>
    <scope>NUCLEOTIDE SEQUENCE [LARGE SCALE GENOMIC DNA]</scope>
    <source>
        <strain evidence="2">cv. Niubang</strain>
    </source>
</reference>
<comment type="caution">
    <text evidence="1">The sequence shown here is derived from an EMBL/GenBank/DDBJ whole genome shotgun (WGS) entry which is preliminary data.</text>
</comment>
<evidence type="ECO:0000313" key="1">
    <source>
        <dbReference type="EMBL" id="KAI3665802.1"/>
    </source>
</evidence>
<proteinExistence type="predicted"/>
<protein>
    <submittedName>
        <fullName evidence="1">Uncharacterized protein</fullName>
    </submittedName>
</protein>
<name>A0ACB8XGH1_ARCLA</name>
<gene>
    <name evidence="1" type="ORF">L6452_44436</name>
</gene>
<accession>A0ACB8XGH1</accession>
<reference evidence="2" key="1">
    <citation type="journal article" date="2022" name="Mol. Ecol. Resour.">
        <title>The genomes of chicory, endive, great burdock and yacon provide insights into Asteraceae palaeo-polyploidization history and plant inulin production.</title>
        <authorList>
            <person name="Fan W."/>
            <person name="Wang S."/>
            <person name="Wang H."/>
            <person name="Wang A."/>
            <person name="Jiang F."/>
            <person name="Liu H."/>
            <person name="Zhao H."/>
            <person name="Xu D."/>
            <person name="Zhang Y."/>
        </authorList>
    </citation>
    <scope>NUCLEOTIDE SEQUENCE [LARGE SCALE GENOMIC DNA]</scope>
    <source>
        <strain evidence="2">cv. Niubang</strain>
    </source>
</reference>
<evidence type="ECO:0000313" key="2">
    <source>
        <dbReference type="Proteomes" id="UP001055879"/>
    </source>
</evidence>
<keyword evidence="2" id="KW-1185">Reference proteome</keyword>
<dbReference type="EMBL" id="CM042064">
    <property type="protein sequence ID" value="KAI3665802.1"/>
    <property type="molecule type" value="Genomic_DNA"/>
</dbReference>